<dbReference type="PANTHER" id="PTHR34846">
    <property type="entry name" value="4-CARBOXYMUCONOLACTONE DECARBOXYLASE FAMILY PROTEIN (AFU_ORTHOLOGUE AFUA_6G11590)"/>
    <property type="match status" value="1"/>
</dbReference>
<dbReference type="RefSeq" id="WP_189462163.1">
    <property type="nucleotide sequence ID" value="NZ_BMYO01000010.1"/>
</dbReference>
<dbReference type="NCBIfam" id="TIGR00778">
    <property type="entry name" value="ahpD_dom"/>
    <property type="match status" value="1"/>
</dbReference>
<protein>
    <submittedName>
        <fullName evidence="2">Alkyl hydroperoxide reductase AhpD</fullName>
    </submittedName>
</protein>
<dbReference type="InterPro" id="IPR029032">
    <property type="entry name" value="AhpD-like"/>
</dbReference>
<sequence>MSARLNYRSLAPKAHRGFVDTSVALGESSLGKVLIDLVYLRVSQLNGCAYCVNLHGNDLLKAGESFARVNSVAAWHEAPFYSERERAALTWAESVTLIHETRAGDIEFDALKALFSEQEIAELTYAVALMNAFNRMAVSMRMPVPMAG</sequence>
<dbReference type="Gene3D" id="1.20.1290.10">
    <property type="entry name" value="AhpD-like"/>
    <property type="match status" value="1"/>
</dbReference>
<organism evidence="2 3">
    <name type="scientific">Jeongeupia chitinilytica</name>
    <dbReference type="NCBI Taxonomy" id="1041641"/>
    <lineage>
        <taxon>Bacteria</taxon>
        <taxon>Pseudomonadati</taxon>
        <taxon>Pseudomonadota</taxon>
        <taxon>Betaproteobacteria</taxon>
        <taxon>Neisseriales</taxon>
        <taxon>Chitinibacteraceae</taxon>
        <taxon>Jeongeupia</taxon>
    </lineage>
</organism>
<dbReference type="PANTHER" id="PTHR34846:SF10">
    <property type="entry name" value="CYTOPLASMIC PROTEIN"/>
    <property type="match status" value="1"/>
</dbReference>
<comment type="caution">
    <text evidence="2">The sequence shown here is derived from an EMBL/GenBank/DDBJ whole genome shotgun (WGS) entry which is preliminary data.</text>
</comment>
<name>A0ABQ3H3I2_9NEIS</name>
<evidence type="ECO:0000313" key="2">
    <source>
        <dbReference type="EMBL" id="GHD68550.1"/>
    </source>
</evidence>
<feature type="domain" description="Carboxymuconolactone decarboxylase-like" evidence="1">
    <location>
        <begin position="21"/>
        <end position="93"/>
    </location>
</feature>
<reference evidence="3" key="1">
    <citation type="journal article" date="2019" name="Int. J. Syst. Evol. Microbiol.">
        <title>The Global Catalogue of Microorganisms (GCM) 10K type strain sequencing project: providing services to taxonomists for standard genome sequencing and annotation.</title>
        <authorList>
            <consortium name="The Broad Institute Genomics Platform"/>
            <consortium name="The Broad Institute Genome Sequencing Center for Infectious Disease"/>
            <person name="Wu L."/>
            <person name="Ma J."/>
        </authorList>
    </citation>
    <scope>NUCLEOTIDE SEQUENCE [LARGE SCALE GENOMIC DNA]</scope>
    <source>
        <strain evidence="3">KCTC 23701</strain>
    </source>
</reference>
<dbReference type="InterPro" id="IPR004675">
    <property type="entry name" value="AhpD_core"/>
</dbReference>
<gene>
    <name evidence="2" type="ORF">GCM10007350_34120</name>
</gene>
<evidence type="ECO:0000313" key="3">
    <source>
        <dbReference type="Proteomes" id="UP000604737"/>
    </source>
</evidence>
<keyword evidence="3" id="KW-1185">Reference proteome</keyword>
<dbReference type="Pfam" id="PF02627">
    <property type="entry name" value="CMD"/>
    <property type="match status" value="1"/>
</dbReference>
<proteinExistence type="predicted"/>
<accession>A0ABQ3H3I2</accession>
<dbReference type="SUPFAM" id="SSF69118">
    <property type="entry name" value="AhpD-like"/>
    <property type="match status" value="1"/>
</dbReference>
<dbReference type="Proteomes" id="UP000604737">
    <property type="component" value="Unassembled WGS sequence"/>
</dbReference>
<dbReference type="InterPro" id="IPR003779">
    <property type="entry name" value="CMD-like"/>
</dbReference>
<evidence type="ECO:0000259" key="1">
    <source>
        <dbReference type="Pfam" id="PF02627"/>
    </source>
</evidence>
<dbReference type="EMBL" id="BMYO01000010">
    <property type="protein sequence ID" value="GHD68550.1"/>
    <property type="molecule type" value="Genomic_DNA"/>
</dbReference>